<dbReference type="EMBL" id="MN079095">
    <property type="protein sequence ID" value="QEA05106.1"/>
    <property type="molecule type" value="Genomic_DNA"/>
</dbReference>
<dbReference type="NCBIfam" id="NF008314">
    <property type="entry name" value="PRK11102.1"/>
    <property type="match status" value="1"/>
</dbReference>
<gene>
    <name evidence="10" type="primary">bcr_2</name>
    <name evidence="10" type="ORF">KBTEX_01425</name>
</gene>
<keyword evidence="5 8" id="KW-0812">Transmembrane</keyword>
<evidence type="ECO:0000256" key="1">
    <source>
        <dbReference type="ARBA" id="ARBA00004651"/>
    </source>
</evidence>
<evidence type="ECO:0000256" key="3">
    <source>
        <dbReference type="ARBA" id="ARBA00022448"/>
    </source>
</evidence>
<dbReference type="InterPro" id="IPR036259">
    <property type="entry name" value="MFS_trans_sf"/>
</dbReference>
<evidence type="ECO:0000256" key="6">
    <source>
        <dbReference type="ARBA" id="ARBA00022989"/>
    </source>
</evidence>
<dbReference type="PANTHER" id="PTHR23502">
    <property type="entry name" value="MAJOR FACILITATOR SUPERFAMILY"/>
    <property type="match status" value="1"/>
</dbReference>
<evidence type="ECO:0000256" key="8">
    <source>
        <dbReference type="SAM" id="Phobius"/>
    </source>
</evidence>
<name>A0A5B8R8P1_9ZZZZ</name>
<feature type="transmembrane region" description="Helical" evidence="8">
    <location>
        <begin position="78"/>
        <end position="97"/>
    </location>
</feature>
<accession>A0A5B8R8P1</accession>
<dbReference type="FunFam" id="1.20.1720.10:FF:000005">
    <property type="entry name" value="Bcr/CflA family efflux transporter"/>
    <property type="match status" value="1"/>
</dbReference>
<dbReference type="InterPro" id="IPR020846">
    <property type="entry name" value="MFS_dom"/>
</dbReference>
<dbReference type="InterPro" id="IPR011701">
    <property type="entry name" value="MFS"/>
</dbReference>
<dbReference type="SUPFAM" id="SSF103473">
    <property type="entry name" value="MFS general substrate transporter"/>
    <property type="match status" value="1"/>
</dbReference>
<feature type="transmembrane region" description="Helical" evidence="8">
    <location>
        <begin position="166"/>
        <end position="187"/>
    </location>
</feature>
<dbReference type="GO" id="GO:1990961">
    <property type="term" value="P:xenobiotic detoxification by transmembrane export across the plasma membrane"/>
    <property type="evidence" value="ECO:0007669"/>
    <property type="project" value="InterPro"/>
</dbReference>
<keyword evidence="3" id="KW-0813">Transport</keyword>
<feature type="transmembrane region" description="Helical" evidence="8">
    <location>
        <begin position="282"/>
        <end position="299"/>
    </location>
</feature>
<dbReference type="GO" id="GO:0005886">
    <property type="term" value="C:plasma membrane"/>
    <property type="evidence" value="ECO:0007669"/>
    <property type="project" value="UniProtKB-SubCell"/>
</dbReference>
<evidence type="ECO:0000256" key="2">
    <source>
        <dbReference type="ARBA" id="ARBA00006236"/>
    </source>
</evidence>
<proteinExistence type="inferred from homology"/>
<evidence type="ECO:0000313" key="10">
    <source>
        <dbReference type="EMBL" id="QEA05106.1"/>
    </source>
</evidence>
<dbReference type="Pfam" id="PF07690">
    <property type="entry name" value="MFS_1"/>
    <property type="match status" value="1"/>
</dbReference>
<dbReference type="PANTHER" id="PTHR23502:SF132">
    <property type="entry name" value="POLYAMINE TRANSPORTER 2-RELATED"/>
    <property type="match status" value="1"/>
</dbReference>
<dbReference type="InterPro" id="IPR004812">
    <property type="entry name" value="Efflux_drug-R_Bcr/CmlA"/>
</dbReference>
<feature type="transmembrane region" description="Helical" evidence="8">
    <location>
        <begin position="252"/>
        <end position="270"/>
    </location>
</feature>
<feature type="transmembrane region" description="Helical" evidence="8">
    <location>
        <begin position="346"/>
        <end position="368"/>
    </location>
</feature>
<dbReference type="CDD" id="cd17320">
    <property type="entry name" value="MFS_MdfA_MDR_like"/>
    <property type="match status" value="1"/>
</dbReference>
<comment type="similarity">
    <text evidence="2">Belongs to the major facilitator superfamily. Bcr/CmlA family.</text>
</comment>
<dbReference type="NCBIfam" id="TIGR00710">
    <property type="entry name" value="efflux_Bcr_CflA"/>
    <property type="match status" value="1"/>
</dbReference>
<evidence type="ECO:0000256" key="5">
    <source>
        <dbReference type="ARBA" id="ARBA00022692"/>
    </source>
</evidence>
<evidence type="ECO:0000256" key="4">
    <source>
        <dbReference type="ARBA" id="ARBA00022475"/>
    </source>
</evidence>
<protein>
    <submittedName>
        <fullName evidence="10">Bicyclomycin resistance protein</fullName>
    </submittedName>
</protein>
<feature type="transmembrane region" description="Helical" evidence="8">
    <location>
        <begin position="374"/>
        <end position="393"/>
    </location>
</feature>
<feature type="transmembrane region" description="Helical" evidence="8">
    <location>
        <begin position="136"/>
        <end position="160"/>
    </location>
</feature>
<feature type="transmembrane region" description="Helical" evidence="8">
    <location>
        <begin position="103"/>
        <end position="124"/>
    </location>
</feature>
<keyword evidence="4" id="KW-1003">Cell membrane</keyword>
<dbReference type="Gene3D" id="1.20.1720.10">
    <property type="entry name" value="Multidrug resistance protein D"/>
    <property type="match status" value="1"/>
</dbReference>
<keyword evidence="7 8" id="KW-0472">Membrane</keyword>
<feature type="transmembrane region" description="Helical" evidence="8">
    <location>
        <begin position="311"/>
        <end position="334"/>
    </location>
</feature>
<evidence type="ECO:0000259" key="9">
    <source>
        <dbReference type="PROSITE" id="PS50850"/>
    </source>
</evidence>
<sequence length="414" mass="42274">MTRATINGGLGLILILGLLTAFGPMSIDFYLPGLPALADELGVSAASAQQSLSVFFIGLAAGQLIYGPFSDRFGRRPVLAFSIVLYLVASLVCAAADSLPMLLAARGLQGLGAGAGPVVSRAIIRDTYRGSQAARILSFVILVMAVAPLLAPLVGGQIVAGLGWRGIFWVLAGFAAVCLVTVGTALAETNGREHRDGAPLAAHFAAYGVLLRDRRSLAFLICGGMAFGALFAYVSSSSFIYIDVYGVSPRAFGFYFAANVVGLVLANLVNSQLVARFGYHRLLAVGSTVTFASSVVLLLDSLTGFGGLAGIALPLFFAVGMVGLVGANTVAGLLDAYPNNAGAASALFGFFQFGLGALAGGMVGAVGLSPAVDMAVVMVLCAAVSFTAGRRLLAGEARERSRGGETAARCSEAA</sequence>
<keyword evidence="6 8" id="KW-1133">Transmembrane helix</keyword>
<organism evidence="10">
    <name type="scientific">uncultured organism</name>
    <dbReference type="NCBI Taxonomy" id="155900"/>
    <lineage>
        <taxon>unclassified sequences</taxon>
        <taxon>environmental samples</taxon>
    </lineage>
</organism>
<dbReference type="GO" id="GO:0042910">
    <property type="term" value="F:xenobiotic transmembrane transporter activity"/>
    <property type="evidence" value="ECO:0007669"/>
    <property type="project" value="InterPro"/>
</dbReference>
<feature type="transmembrane region" description="Helical" evidence="8">
    <location>
        <begin position="48"/>
        <end position="66"/>
    </location>
</feature>
<feature type="transmembrane region" description="Helical" evidence="8">
    <location>
        <begin position="217"/>
        <end position="240"/>
    </location>
</feature>
<dbReference type="AlphaFoldDB" id="A0A5B8R8P1"/>
<evidence type="ECO:0000256" key="7">
    <source>
        <dbReference type="ARBA" id="ARBA00023136"/>
    </source>
</evidence>
<feature type="domain" description="Major facilitator superfamily (MFS) profile" evidence="9">
    <location>
        <begin position="9"/>
        <end position="393"/>
    </location>
</feature>
<comment type="subcellular location">
    <subcellularLocation>
        <location evidence="1">Cell membrane</location>
        <topology evidence="1">Multi-pass membrane protein</topology>
    </subcellularLocation>
</comment>
<dbReference type="PROSITE" id="PS50850">
    <property type="entry name" value="MFS"/>
    <property type="match status" value="1"/>
</dbReference>
<reference evidence="10" key="1">
    <citation type="submission" date="2019-06" db="EMBL/GenBank/DDBJ databases">
        <authorList>
            <person name="Murdoch R.W."/>
            <person name="Fathepure B."/>
        </authorList>
    </citation>
    <scope>NUCLEOTIDE SEQUENCE</scope>
</reference>